<accession>A0A9X2B9F5</accession>
<dbReference type="RefSeq" id="WP_245130408.1">
    <property type="nucleotide sequence ID" value="NZ_JALJEJ010000005.1"/>
</dbReference>
<keyword evidence="2" id="KW-1185">Reference proteome</keyword>
<protein>
    <submittedName>
        <fullName evidence="1">Uncharacterized protein</fullName>
    </submittedName>
</protein>
<evidence type="ECO:0000313" key="2">
    <source>
        <dbReference type="Proteomes" id="UP001139450"/>
    </source>
</evidence>
<dbReference type="Proteomes" id="UP001139450">
    <property type="component" value="Unassembled WGS sequence"/>
</dbReference>
<reference evidence="1" key="1">
    <citation type="submission" date="2022-04" db="EMBL/GenBank/DDBJ databases">
        <title>Mucilaginibacter sp. RS28 isolated from freshwater.</title>
        <authorList>
            <person name="Ko S.-R."/>
        </authorList>
    </citation>
    <scope>NUCLEOTIDE SEQUENCE</scope>
    <source>
        <strain evidence="1">RS28</strain>
    </source>
</reference>
<gene>
    <name evidence="1" type="ORF">MUY27_12695</name>
</gene>
<dbReference type="EMBL" id="JALJEJ010000005">
    <property type="protein sequence ID" value="MCJ8210569.1"/>
    <property type="molecule type" value="Genomic_DNA"/>
</dbReference>
<dbReference type="AlphaFoldDB" id="A0A9X2B9F5"/>
<name>A0A9X2B9F5_9SPHI</name>
<proteinExistence type="predicted"/>
<organism evidence="1 2">
    <name type="scientific">Mucilaginibacter straminoryzae</name>
    <dbReference type="NCBI Taxonomy" id="2932774"/>
    <lineage>
        <taxon>Bacteria</taxon>
        <taxon>Pseudomonadati</taxon>
        <taxon>Bacteroidota</taxon>
        <taxon>Sphingobacteriia</taxon>
        <taxon>Sphingobacteriales</taxon>
        <taxon>Sphingobacteriaceae</taxon>
        <taxon>Mucilaginibacter</taxon>
    </lineage>
</organism>
<evidence type="ECO:0000313" key="1">
    <source>
        <dbReference type="EMBL" id="MCJ8210569.1"/>
    </source>
</evidence>
<sequence>MLSIKITGAIAAPNPDLKVRKPMVGPANAADVVNPVNAADVANWLLPATMHHLYR</sequence>
<comment type="caution">
    <text evidence="1">The sequence shown here is derived from an EMBL/GenBank/DDBJ whole genome shotgun (WGS) entry which is preliminary data.</text>
</comment>